<comment type="similarity">
    <text evidence="1">Belongs to the class-I aminoacyl-tRNA synthetase family.</text>
</comment>
<dbReference type="Pfam" id="PF22947">
    <property type="entry name" value="ULD_3"/>
    <property type="match status" value="1"/>
</dbReference>
<evidence type="ECO:0000259" key="5">
    <source>
        <dbReference type="Pfam" id="PF01406"/>
    </source>
</evidence>
<keyword evidence="9" id="KW-1185">Reference proteome</keyword>
<keyword evidence="2" id="KW-0436">Ligase</keyword>
<accession>A0A9J6DC39</accession>
<dbReference type="SUPFAM" id="SSF52374">
    <property type="entry name" value="Nucleotidylyl transferase"/>
    <property type="match status" value="1"/>
</dbReference>
<evidence type="ECO:0000256" key="4">
    <source>
        <dbReference type="ARBA" id="ARBA00022840"/>
    </source>
</evidence>
<dbReference type="Proteomes" id="UP000821866">
    <property type="component" value="Chromosome 8"/>
</dbReference>
<dbReference type="InterPro" id="IPR055416">
    <property type="entry name" value="RBD_LARS1"/>
</dbReference>
<evidence type="ECO:0000256" key="3">
    <source>
        <dbReference type="ARBA" id="ARBA00022741"/>
    </source>
</evidence>
<dbReference type="InterPro" id="IPR032678">
    <property type="entry name" value="tRNA-synt_1_cat_dom"/>
</dbReference>
<dbReference type="InterPro" id="IPR054509">
    <property type="entry name" value="LARS1_ULD"/>
</dbReference>
<evidence type="ECO:0000313" key="9">
    <source>
        <dbReference type="Proteomes" id="UP000821866"/>
    </source>
</evidence>
<reference evidence="8" key="2">
    <citation type="submission" date="2021-09" db="EMBL/GenBank/DDBJ databases">
        <authorList>
            <person name="Jia N."/>
            <person name="Wang J."/>
            <person name="Shi W."/>
            <person name="Du L."/>
            <person name="Sun Y."/>
            <person name="Zhan W."/>
            <person name="Jiang J."/>
            <person name="Wang Q."/>
            <person name="Zhang B."/>
            <person name="Ji P."/>
            <person name="Sakyi L.B."/>
            <person name="Cui X."/>
            <person name="Yuan T."/>
            <person name="Jiang B."/>
            <person name="Yang W."/>
            <person name="Lam T.T.-Y."/>
            <person name="Chang Q."/>
            <person name="Ding S."/>
            <person name="Wang X."/>
            <person name="Zhu J."/>
            <person name="Ruan X."/>
            <person name="Zhao L."/>
            <person name="Wei J."/>
            <person name="Que T."/>
            <person name="Du C."/>
            <person name="Cheng J."/>
            <person name="Dai P."/>
            <person name="Han X."/>
            <person name="Huang E."/>
            <person name="Gao Y."/>
            <person name="Liu J."/>
            <person name="Shao H."/>
            <person name="Ye R."/>
            <person name="Li L."/>
            <person name="Wei W."/>
            <person name="Wang X."/>
            <person name="Wang C."/>
            <person name="Huo Q."/>
            <person name="Li W."/>
            <person name="Guo W."/>
            <person name="Chen H."/>
            <person name="Chen S."/>
            <person name="Zhou L."/>
            <person name="Zhou L."/>
            <person name="Ni X."/>
            <person name="Tian J."/>
            <person name="Zhou Y."/>
            <person name="Sheng Y."/>
            <person name="Liu T."/>
            <person name="Pan Y."/>
            <person name="Xia L."/>
            <person name="Li J."/>
            <person name="Zhao F."/>
            <person name="Cao W."/>
        </authorList>
    </citation>
    <scope>NUCLEOTIDE SEQUENCE</scope>
    <source>
        <strain evidence="8">Rmic-2018</strain>
        <tissue evidence="8">Larvae</tissue>
    </source>
</reference>
<organism evidence="8 9">
    <name type="scientific">Rhipicephalus microplus</name>
    <name type="common">Cattle tick</name>
    <name type="synonym">Boophilus microplus</name>
    <dbReference type="NCBI Taxonomy" id="6941"/>
    <lineage>
        <taxon>Eukaryota</taxon>
        <taxon>Metazoa</taxon>
        <taxon>Ecdysozoa</taxon>
        <taxon>Arthropoda</taxon>
        <taxon>Chelicerata</taxon>
        <taxon>Arachnida</taxon>
        <taxon>Acari</taxon>
        <taxon>Parasitiformes</taxon>
        <taxon>Ixodida</taxon>
        <taxon>Ixodoidea</taxon>
        <taxon>Ixodidae</taxon>
        <taxon>Rhipicephalinae</taxon>
        <taxon>Rhipicephalus</taxon>
        <taxon>Boophilus</taxon>
    </lineage>
</organism>
<name>A0A9J6DC39_RHIMP</name>
<dbReference type="PANTHER" id="PTHR45794">
    <property type="entry name" value="LEUCYL-TRNA SYNTHETASE"/>
    <property type="match status" value="1"/>
</dbReference>
<evidence type="ECO:0008006" key="10">
    <source>
        <dbReference type="Google" id="ProtNLM"/>
    </source>
</evidence>
<dbReference type="GO" id="GO:0005524">
    <property type="term" value="F:ATP binding"/>
    <property type="evidence" value="ECO:0007669"/>
    <property type="project" value="UniProtKB-KW"/>
</dbReference>
<evidence type="ECO:0000256" key="1">
    <source>
        <dbReference type="ARBA" id="ARBA00005594"/>
    </source>
</evidence>
<dbReference type="Pfam" id="PF24810">
    <property type="entry name" value="RBD_LARS1"/>
    <property type="match status" value="1"/>
</dbReference>
<evidence type="ECO:0000259" key="6">
    <source>
        <dbReference type="Pfam" id="PF22947"/>
    </source>
</evidence>
<dbReference type="EMBL" id="JABSTU010000010">
    <property type="protein sequence ID" value="KAH8019655.1"/>
    <property type="molecule type" value="Genomic_DNA"/>
</dbReference>
<evidence type="ECO:0000313" key="8">
    <source>
        <dbReference type="EMBL" id="KAH8019655.1"/>
    </source>
</evidence>
<dbReference type="GO" id="GO:0006429">
    <property type="term" value="P:leucyl-tRNA aminoacylation"/>
    <property type="evidence" value="ECO:0007669"/>
    <property type="project" value="InterPro"/>
</dbReference>
<gene>
    <name evidence="8" type="ORF">HPB51_020466</name>
</gene>
<protein>
    <recommendedName>
        <fullName evidence="10">Leucine--tRNA ligase</fullName>
    </recommendedName>
</protein>
<proteinExistence type="inferred from homology"/>
<dbReference type="GO" id="GO:0004823">
    <property type="term" value="F:leucine-tRNA ligase activity"/>
    <property type="evidence" value="ECO:0007669"/>
    <property type="project" value="InterPro"/>
</dbReference>
<feature type="domain" description="tRNA synthetases class I catalytic" evidence="5">
    <location>
        <begin position="128"/>
        <end position="207"/>
    </location>
</feature>
<feature type="domain" description="Leucine--tRNA ligase ubiquitin-like" evidence="6">
    <location>
        <begin position="365"/>
        <end position="463"/>
    </location>
</feature>
<dbReference type="PANTHER" id="PTHR45794:SF1">
    <property type="entry name" value="LEUCINE--TRNA LIGASE, CYTOPLASMIC"/>
    <property type="match status" value="1"/>
</dbReference>
<dbReference type="Pfam" id="PF01406">
    <property type="entry name" value="tRNA-synt_1e"/>
    <property type="match status" value="1"/>
</dbReference>
<dbReference type="AlphaFoldDB" id="A0A9J6DC39"/>
<dbReference type="Gene3D" id="3.40.50.620">
    <property type="entry name" value="HUPs"/>
    <property type="match status" value="1"/>
</dbReference>
<reference evidence="8" key="1">
    <citation type="journal article" date="2020" name="Cell">
        <title>Large-Scale Comparative Analyses of Tick Genomes Elucidate Their Genetic Diversity and Vector Capacities.</title>
        <authorList>
            <consortium name="Tick Genome and Microbiome Consortium (TIGMIC)"/>
            <person name="Jia N."/>
            <person name="Wang J."/>
            <person name="Shi W."/>
            <person name="Du L."/>
            <person name="Sun Y."/>
            <person name="Zhan W."/>
            <person name="Jiang J.F."/>
            <person name="Wang Q."/>
            <person name="Zhang B."/>
            <person name="Ji P."/>
            <person name="Bell-Sakyi L."/>
            <person name="Cui X.M."/>
            <person name="Yuan T.T."/>
            <person name="Jiang B.G."/>
            <person name="Yang W.F."/>
            <person name="Lam T.T."/>
            <person name="Chang Q.C."/>
            <person name="Ding S.J."/>
            <person name="Wang X.J."/>
            <person name="Zhu J.G."/>
            <person name="Ruan X.D."/>
            <person name="Zhao L."/>
            <person name="Wei J.T."/>
            <person name="Ye R.Z."/>
            <person name="Que T.C."/>
            <person name="Du C.H."/>
            <person name="Zhou Y.H."/>
            <person name="Cheng J.X."/>
            <person name="Dai P.F."/>
            <person name="Guo W.B."/>
            <person name="Han X.H."/>
            <person name="Huang E.J."/>
            <person name="Li L.F."/>
            <person name="Wei W."/>
            <person name="Gao Y.C."/>
            <person name="Liu J.Z."/>
            <person name="Shao H.Z."/>
            <person name="Wang X."/>
            <person name="Wang C.C."/>
            <person name="Yang T.C."/>
            <person name="Huo Q.B."/>
            <person name="Li W."/>
            <person name="Chen H.Y."/>
            <person name="Chen S.E."/>
            <person name="Zhou L.G."/>
            <person name="Ni X.B."/>
            <person name="Tian J.H."/>
            <person name="Sheng Y."/>
            <person name="Liu T."/>
            <person name="Pan Y.S."/>
            <person name="Xia L.Y."/>
            <person name="Li J."/>
            <person name="Zhao F."/>
            <person name="Cao W.C."/>
        </authorList>
    </citation>
    <scope>NUCLEOTIDE SEQUENCE</scope>
    <source>
        <strain evidence="8">Rmic-2018</strain>
    </source>
</reference>
<sequence length="464" mass="52034">MATPSESTCQELPCPRWRHTLRKFARTFSTPWTGSARTYGLGTKLPWDESWLLESLSDSTIYMAYYTVAHYLQGGDLVGGSACPPYFIKPEDMMPEAWDYVFLNVASKTKLQKKDALNAMKKELEFWYPMNLRCSGKDLIPNHLSYCIFNHCAMWPENPEKWVLGMRANGHLLLNSEKMFKSTGNFLTLADALDKFSADGMRLALADAGDVIEDANFVGTMANAGILCLYTFLEWVKEMLASLSSLHTGPTDSYVDRAFEADMSHDNKVVSARLKDKPELKKHMKKGMPFAQAVREKIEKLGIGALNVTLDFDEREVLLENLRYILNTLEVDDIEFKFSDNPTTEEVVREECCPGQPRAVFCSDTFVNVCCINQQQSSGCFEVQVPVLDGDSASKVLARLARVSSHVSFDGLPVKLLRYEDPTMGPRKIPTSDCEETGKVVVPNEAIFRIKGDKSGVEVELDGT</sequence>
<evidence type="ECO:0000256" key="2">
    <source>
        <dbReference type="ARBA" id="ARBA00022598"/>
    </source>
</evidence>
<feature type="domain" description="Leucine--tRNA ligase RagD-binding" evidence="7">
    <location>
        <begin position="265"/>
        <end position="311"/>
    </location>
</feature>
<comment type="caution">
    <text evidence="8">The sequence shown here is derived from an EMBL/GenBank/DDBJ whole genome shotgun (WGS) entry which is preliminary data.</text>
</comment>
<dbReference type="InterPro" id="IPR014729">
    <property type="entry name" value="Rossmann-like_a/b/a_fold"/>
</dbReference>
<evidence type="ECO:0000259" key="7">
    <source>
        <dbReference type="Pfam" id="PF24810"/>
    </source>
</evidence>
<dbReference type="VEuPathDB" id="VectorBase:LOC119163559"/>
<keyword evidence="3" id="KW-0547">Nucleotide-binding</keyword>
<keyword evidence="4" id="KW-0067">ATP-binding</keyword>
<dbReference type="InterPro" id="IPR004493">
    <property type="entry name" value="Leu-tRNA-synth_Ia_arc/euk"/>
</dbReference>